<comment type="subcellular location">
    <subcellularLocation>
        <location evidence="1 3">Nucleus</location>
    </subcellularLocation>
</comment>
<dbReference type="Pfam" id="PF02791">
    <property type="entry name" value="DDT"/>
    <property type="match status" value="1"/>
</dbReference>
<feature type="region of interest" description="Disordered" evidence="4">
    <location>
        <begin position="284"/>
        <end position="304"/>
    </location>
</feature>
<feature type="compositionally biased region" description="Acidic residues" evidence="4">
    <location>
        <begin position="465"/>
        <end position="475"/>
    </location>
</feature>
<dbReference type="HOGENOM" id="CLU_012516_0_0_1"/>
<dbReference type="PANTHER" id="PTHR15546:SF2">
    <property type="entry name" value="DDT DOMAIN-CONTAINING PROTEIN DDB_G0282237"/>
    <property type="match status" value="1"/>
</dbReference>
<feature type="region of interest" description="Disordered" evidence="4">
    <location>
        <begin position="222"/>
        <end position="256"/>
    </location>
</feature>
<dbReference type="PROSITE" id="PS50827">
    <property type="entry name" value="DDT"/>
    <property type="match status" value="1"/>
</dbReference>
<dbReference type="KEGG" id="smo:SELMODRAFT_100168"/>
<gene>
    <name evidence="7" type="ORF">SELMODRAFT_100168</name>
</gene>
<evidence type="ECO:0000259" key="5">
    <source>
        <dbReference type="PROSITE" id="PS50827"/>
    </source>
</evidence>
<dbReference type="SMART" id="SM00571">
    <property type="entry name" value="DDT"/>
    <property type="match status" value="1"/>
</dbReference>
<dbReference type="InterPro" id="IPR053271">
    <property type="entry name" value="DDT_domain"/>
</dbReference>
<dbReference type="STRING" id="88036.D8RS46"/>
<evidence type="ECO:0000313" key="7">
    <source>
        <dbReference type="EMBL" id="EFJ24807.1"/>
    </source>
</evidence>
<keyword evidence="2 3" id="KW-0539">Nucleus</keyword>
<evidence type="ECO:0000256" key="1">
    <source>
        <dbReference type="ARBA" id="ARBA00004123"/>
    </source>
</evidence>
<feature type="compositionally biased region" description="Basic residues" evidence="4">
    <location>
        <begin position="452"/>
        <end position="461"/>
    </location>
</feature>
<evidence type="ECO:0000313" key="8">
    <source>
        <dbReference type="Proteomes" id="UP000001514"/>
    </source>
</evidence>
<dbReference type="AlphaFoldDB" id="D8RS46"/>
<dbReference type="GO" id="GO:0005634">
    <property type="term" value="C:nucleus"/>
    <property type="evidence" value="ECO:0007669"/>
    <property type="project" value="UniProtKB-SubCell"/>
</dbReference>
<evidence type="ECO:0000256" key="3">
    <source>
        <dbReference type="PROSITE-ProRule" id="PRU00475"/>
    </source>
</evidence>
<evidence type="ECO:0008006" key="9">
    <source>
        <dbReference type="Google" id="ProtNLM"/>
    </source>
</evidence>
<keyword evidence="8" id="KW-1185">Reference proteome</keyword>
<reference evidence="7 8" key="1">
    <citation type="journal article" date="2011" name="Science">
        <title>The Selaginella genome identifies genetic changes associated with the evolution of vascular plants.</title>
        <authorList>
            <person name="Banks J.A."/>
            <person name="Nishiyama T."/>
            <person name="Hasebe M."/>
            <person name="Bowman J.L."/>
            <person name="Gribskov M."/>
            <person name="dePamphilis C."/>
            <person name="Albert V.A."/>
            <person name="Aono N."/>
            <person name="Aoyama T."/>
            <person name="Ambrose B.A."/>
            <person name="Ashton N.W."/>
            <person name="Axtell M.J."/>
            <person name="Barker E."/>
            <person name="Barker M.S."/>
            <person name="Bennetzen J.L."/>
            <person name="Bonawitz N.D."/>
            <person name="Chapple C."/>
            <person name="Cheng C."/>
            <person name="Correa L.G."/>
            <person name="Dacre M."/>
            <person name="DeBarry J."/>
            <person name="Dreyer I."/>
            <person name="Elias M."/>
            <person name="Engstrom E.M."/>
            <person name="Estelle M."/>
            <person name="Feng L."/>
            <person name="Finet C."/>
            <person name="Floyd S.K."/>
            <person name="Frommer W.B."/>
            <person name="Fujita T."/>
            <person name="Gramzow L."/>
            <person name="Gutensohn M."/>
            <person name="Harholt J."/>
            <person name="Hattori M."/>
            <person name="Heyl A."/>
            <person name="Hirai T."/>
            <person name="Hiwatashi Y."/>
            <person name="Ishikawa M."/>
            <person name="Iwata M."/>
            <person name="Karol K.G."/>
            <person name="Koehler B."/>
            <person name="Kolukisaoglu U."/>
            <person name="Kubo M."/>
            <person name="Kurata T."/>
            <person name="Lalonde S."/>
            <person name="Li K."/>
            <person name="Li Y."/>
            <person name="Litt A."/>
            <person name="Lyons E."/>
            <person name="Manning G."/>
            <person name="Maruyama T."/>
            <person name="Michael T.P."/>
            <person name="Mikami K."/>
            <person name="Miyazaki S."/>
            <person name="Morinaga S."/>
            <person name="Murata T."/>
            <person name="Mueller-Roeber B."/>
            <person name="Nelson D.R."/>
            <person name="Obara M."/>
            <person name="Oguri Y."/>
            <person name="Olmstead R.G."/>
            <person name="Onodera N."/>
            <person name="Petersen B.L."/>
            <person name="Pils B."/>
            <person name="Prigge M."/>
            <person name="Rensing S.A."/>
            <person name="Riano-Pachon D.M."/>
            <person name="Roberts A.W."/>
            <person name="Sato Y."/>
            <person name="Scheller H.V."/>
            <person name="Schulz B."/>
            <person name="Schulz C."/>
            <person name="Shakirov E.V."/>
            <person name="Shibagaki N."/>
            <person name="Shinohara N."/>
            <person name="Shippen D.E."/>
            <person name="Soerensen I."/>
            <person name="Sotooka R."/>
            <person name="Sugimoto N."/>
            <person name="Sugita M."/>
            <person name="Sumikawa N."/>
            <person name="Tanurdzic M."/>
            <person name="Theissen G."/>
            <person name="Ulvskov P."/>
            <person name="Wakazuki S."/>
            <person name="Weng J.K."/>
            <person name="Willats W.W."/>
            <person name="Wipf D."/>
            <person name="Wolf P.G."/>
            <person name="Yang L."/>
            <person name="Zimmer A.D."/>
            <person name="Zhu Q."/>
            <person name="Mitros T."/>
            <person name="Hellsten U."/>
            <person name="Loque D."/>
            <person name="Otillar R."/>
            <person name="Salamov A."/>
            <person name="Schmutz J."/>
            <person name="Shapiro H."/>
            <person name="Lindquist E."/>
            <person name="Lucas S."/>
            <person name="Rokhsar D."/>
            <person name="Grigoriev I.V."/>
        </authorList>
    </citation>
    <scope>NUCLEOTIDE SEQUENCE [LARGE SCALE GENOMIC DNA]</scope>
</reference>
<accession>D8RS46</accession>
<evidence type="ECO:0000256" key="2">
    <source>
        <dbReference type="ARBA" id="ARBA00023242"/>
    </source>
</evidence>
<dbReference type="Proteomes" id="UP000001514">
    <property type="component" value="Unassembled WGS sequence"/>
</dbReference>
<evidence type="ECO:0000256" key="4">
    <source>
        <dbReference type="SAM" id="MobiDB-lite"/>
    </source>
</evidence>
<dbReference type="PROSITE" id="PS51136">
    <property type="entry name" value="WAC"/>
    <property type="match status" value="1"/>
</dbReference>
<dbReference type="PANTHER" id="PTHR15546">
    <property type="entry name" value="BROMODOMAIN ADJACENT TO ZINC FINGER DOMAIN, 2A"/>
    <property type="match status" value="1"/>
</dbReference>
<dbReference type="eggNOG" id="KOG1245">
    <property type="taxonomic scope" value="Eukaryota"/>
</dbReference>
<feature type="domain" description="DDT" evidence="5">
    <location>
        <begin position="309"/>
        <end position="370"/>
    </location>
</feature>
<dbReference type="Gramene" id="EFJ24807">
    <property type="protein sequence ID" value="EFJ24807"/>
    <property type="gene ID" value="SELMODRAFT_100168"/>
</dbReference>
<name>D8RS46_SELML</name>
<dbReference type="Pfam" id="PF10537">
    <property type="entry name" value="WAC_Acf1_DNA_bd"/>
    <property type="match status" value="1"/>
</dbReference>
<feature type="region of interest" description="Disordered" evidence="4">
    <location>
        <begin position="452"/>
        <end position="485"/>
    </location>
</feature>
<dbReference type="InterPro" id="IPR018501">
    <property type="entry name" value="DDT_dom"/>
</dbReference>
<organism evidence="8">
    <name type="scientific">Selaginella moellendorffii</name>
    <name type="common">Spikemoss</name>
    <dbReference type="NCBI Taxonomy" id="88036"/>
    <lineage>
        <taxon>Eukaryota</taxon>
        <taxon>Viridiplantae</taxon>
        <taxon>Streptophyta</taxon>
        <taxon>Embryophyta</taxon>
        <taxon>Tracheophyta</taxon>
        <taxon>Lycopodiopsida</taxon>
        <taxon>Selaginellales</taxon>
        <taxon>Selaginellaceae</taxon>
        <taxon>Selaginella</taxon>
    </lineage>
</organism>
<dbReference type="InterPro" id="IPR013136">
    <property type="entry name" value="WSTF_Acf1_Cbp146"/>
</dbReference>
<proteinExistence type="predicted"/>
<sequence length="505" mass="57259">MPLYKRSAFPLAEVPADISPNEEVFQVRFTKEIFRDYQEYLNRMKLYRQKVWTCKVTGKTNLDYEQALSSESKASELVQNFPKEFIGPVLRMVQFSPSCVSDLVDRIHKRFKDHFVEGEVLDGVCDGSVRTCKILRVLEENQECEPDNCSCSYEVAFIKSDGKVKCTDNINVQSLRRKKHPLTKCLLKSFIRESAFIGVSKKSRWAVHDNLARLHNVALHPTSEEESAEGIRNGVKRKSSDDDSVESNGNNKRKKSTDGTRNFILLAGFLFASLTDRLPGSKQKYPIEDKLLPPPSERPAPSSEFSVPAECVGHLLMVWDFCSAFATSLEITQFTLDDFEEALCSKEEECPLLEEVHHALLKAILSNTNLCEKLQVKRKDKKGKRKLQTWKDDLADVLELIGSDKTKPYASSIRLGDYSELEPLARLEILHDLTEPSASSIVVRGQLDEHIPRRKDSKKKQASPEIEDEDDDEPPVGEHLAGTNGSSKLLKSFKRYVLETRDACL</sequence>
<dbReference type="EMBL" id="GL377588">
    <property type="protein sequence ID" value="EFJ24807.1"/>
    <property type="molecule type" value="Genomic_DNA"/>
</dbReference>
<feature type="domain" description="WAC" evidence="6">
    <location>
        <begin position="22"/>
        <end position="128"/>
    </location>
</feature>
<dbReference type="InParanoid" id="D8RS46"/>
<evidence type="ECO:0000259" key="6">
    <source>
        <dbReference type="PROSITE" id="PS51136"/>
    </source>
</evidence>
<protein>
    <recommendedName>
        <fullName evidence="9">WAC domain-containing protein</fullName>
    </recommendedName>
</protein>